<evidence type="ECO:0000256" key="3">
    <source>
        <dbReference type="ARBA" id="ARBA00013831"/>
    </source>
</evidence>
<evidence type="ECO:0000256" key="2">
    <source>
        <dbReference type="ARBA" id="ARBA00005791"/>
    </source>
</evidence>
<feature type="compositionally biased region" description="Polar residues" evidence="8">
    <location>
        <begin position="31"/>
        <end position="43"/>
    </location>
</feature>
<feature type="signal peptide" evidence="9">
    <location>
        <begin position="1"/>
        <end position="19"/>
    </location>
</feature>
<dbReference type="InterPro" id="IPR001853">
    <property type="entry name" value="DSBA-like_thioredoxin_dom"/>
</dbReference>
<dbReference type="InterPro" id="IPR013766">
    <property type="entry name" value="Thioredoxin_domain"/>
</dbReference>
<evidence type="ECO:0000256" key="7">
    <source>
        <dbReference type="ARBA" id="ARBA00023284"/>
    </source>
</evidence>
<dbReference type="PANTHER" id="PTHR35891">
    <property type="entry name" value="THIOL:DISULFIDE INTERCHANGE PROTEIN DSBA"/>
    <property type="match status" value="1"/>
</dbReference>
<dbReference type="Proteomes" id="UP000034071">
    <property type="component" value="Chromosome"/>
</dbReference>
<name>A0A0F6TSA6_9GAMM</name>
<dbReference type="EMBL" id="CP010975">
    <property type="protein sequence ID" value="AKE53180.1"/>
    <property type="molecule type" value="Genomic_DNA"/>
</dbReference>
<dbReference type="PROSITE" id="PS51257">
    <property type="entry name" value="PROKAR_LIPOPROTEIN"/>
    <property type="match status" value="1"/>
</dbReference>
<dbReference type="InterPro" id="IPR036249">
    <property type="entry name" value="Thioredoxin-like_sf"/>
</dbReference>
<evidence type="ECO:0000256" key="4">
    <source>
        <dbReference type="ARBA" id="ARBA00022729"/>
    </source>
</evidence>
<evidence type="ECO:0000313" key="12">
    <source>
        <dbReference type="Proteomes" id="UP000034071"/>
    </source>
</evidence>
<dbReference type="Pfam" id="PF01323">
    <property type="entry name" value="DSBA"/>
    <property type="match status" value="1"/>
</dbReference>
<dbReference type="PROSITE" id="PS51352">
    <property type="entry name" value="THIOREDOXIN_2"/>
    <property type="match status" value="1"/>
</dbReference>
<feature type="region of interest" description="Disordered" evidence="8">
    <location>
        <begin position="27"/>
        <end position="57"/>
    </location>
</feature>
<evidence type="ECO:0000256" key="5">
    <source>
        <dbReference type="ARBA" id="ARBA00022764"/>
    </source>
</evidence>
<keyword evidence="6" id="KW-1015">Disulfide bond</keyword>
<protein>
    <recommendedName>
        <fullName evidence="3">Thiol:disulfide interchange protein DsbA</fullName>
    </recommendedName>
</protein>
<dbReference type="SUPFAM" id="SSF52833">
    <property type="entry name" value="Thioredoxin-like"/>
    <property type="match status" value="1"/>
</dbReference>
<evidence type="ECO:0000256" key="8">
    <source>
        <dbReference type="SAM" id="MobiDB-lite"/>
    </source>
</evidence>
<evidence type="ECO:0000256" key="1">
    <source>
        <dbReference type="ARBA" id="ARBA00004418"/>
    </source>
</evidence>
<accession>A0A0F6TSA6</accession>
<dbReference type="HOGENOM" id="CLU_1178957_0_0_6"/>
<keyword evidence="7" id="KW-0676">Redox-active center</keyword>
<dbReference type="STRING" id="914150.TQ33_2258"/>
<keyword evidence="4 9" id="KW-0732">Signal</keyword>
<organism evidence="11 12">
    <name type="scientific">Kangiella geojedonensis</name>
    <dbReference type="NCBI Taxonomy" id="914150"/>
    <lineage>
        <taxon>Bacteria</taxon>
        <taxon>Pseudomonadati</taxon>
        <taxon>Pseudomonadota</taxon>
        <taxon>Gammaproteobacteria</taxon>
        <taxon>Kangiellales</taxon>
        <taxon>Kangiellaceae</taxon>
        <taxon>Kangiella</taxon>
    </lineage>
</organism>
<proteinExistence type="inferred from homology"/>
<dbReference type="CDD" id="cd03019">
    <property type="entry name" value="DsbA_DsbA"/>
    <property type="match status" value="1"/>
</dbReference>
<keyword evidence="5" id="KW-0574">Periplasm</keyword>
<keyword evidence="12" id="KW-1185">Reference proteome</keyword>
<comment type="similarity">
    <text evidence="2">Belongs to the thioredoxin family. DsbA subfamily.</text>
</comment>
<evidence type="ECO:0000259" key="10">
    <source>
        <dbReference type="PROSITE" id="PS51352"/>
    </source>
</evidence>
<evidence type="ECO:0000313" key="11">
    <source>
        <dbReference type="EMBL" id="AKE53180.1"/>
    </source>
</evidence>
<dbReference type="KEGG" id="kge:TQ33_2258"/>
<evidence type="ECO:0000256" key="6">
    <source>
        <dbReference type="ARBA" id="ARBA00023157"/>
    </source>
</evidence>
<dbReference type="AlphaFoldDB" id="A0A0F6TSA6"/>
<feature type="domain" description="Thioredoxin" evidence="10">
    <location>
        <begin position="48"/>
        <end position="195"/>
    </location>
</feature>
<gene>
    <name evidence="11" type="ORF">TQ33_2258</name>
</gene>
<dbReference type="PANTHER" id="PTHR35891:SF3">
    <property type="entry name" value="THIOL:DISULFIDE INTERCHANGE PROTEIN DSBL"/>
    <property type="match status" value="1"/>
</dbReference>
<feature type="chain" id="PRO_5002510452" description="Thiol:disulfide interchange protein DsbA" evidence="9">
    <location>
        <begin position="20"/>
        <end position="235"/>
    </location>
</feature>
<dbReference type="InterPro" id="IPR050824">
    <property type="entry name" value="Thiol_disulfide_DsbA"/>
</dbReference>
<comment type="subcellular location">
    <subcellularLocation>
        <location evidence="1">Periplasm</location>
    </subcellularLocation>
</comment>
<dbReference type="GO" id="GO:0016491">
    <property type="term" value="F:oxidoreductase activity"/>
    <property type="evidence" value="ECO:0007669"/>
    <property type="project" value="InterPro"/>
</dbReference>
<dbReference type="InterPro" id="IPR023205">
    <property type="entry name" value="DsbA/DsbL"/>
</dbReference>
<dbReference type="Gene3D" id="3.40.30.10">
    <property type="entry name" value="Glutaredoxin"/>
    <property type="match status" value="2"/>
</dbReference>
<evidence type="ECO:0000256" key="9">
    <source>
        <dbReference type="SAM" id="SignalP"/>
    </source>
</evidence>
<sequence>MNTIKVAATLLFSAMLVLSGCSDESAEKENQQVANQKTDNSVDAQPKAQKKEQAPAMSSLVKEGVDYTVIADQDASEEPVVYEFFSYTCPHCYNLEPVMLDWKKNYKSDQVSFRQIPVFIPQVEHLTYGFYTAETLGVLEEVHANIFNEWHGKKNIIRTKEQLVPIFQTAGVSKSEFEETYASAEVEAKVAEAKALMNQFQVTSFPLLIVNEKYKVMSYQNLQELLGSFAINNTK</sequence>
<dbReference type="GO" id="GO:0042597">
    <property type="term" value="C:periplasmic space"/>
    <property type="evidence" value="ECO:0007669"/>
    <property type="project" value="UniProtKB-SubCell"/>
</dbReference>
<dbReference type="RefSeq" id="WP_052735302.1">
    <property type="nucleotide sequence ID" value="NZ_CP010975.1"/>
</dbReference>
<reference evidence="11 12" key="1">
    <citation type="submission" date="2015-02" db="EMBL/GenBank/DDBJ databases">
        <title>Complete genome sequence of Kangiella geojedonensis strain YCS-5T.</title>
        <authorList>
            <person name="Kim K.M."/>
        </authorList>
    </citation>
    <scope>NUCLEOTIDE SEQUENCE [LARGE SCALE GENOMIC DNA]</scope>
    <source>
        <strain evidence="11 12">YCS-5</strain>
    </source>
</reference>